<dbReference type="EMBL" id="LAIR01000002">
    <property type="protein sequence ID" value="KNX38821.1"/>
    <property type="molecule type" value="Genomic_DNA"/>
</dbReference>
<dbReference type="AlphaFoldDB" id="A0A0L6CLZ2"/>
<keyword evidence="1" id="KW-0472">Membrane</keyword>
<evidence type="ECO:0000313" key="2">
    <source>
        <dbReference type="EMBL" id="KNX38821.1"/>
    </source>
</evidence>
<keyword evidence="1" id="KW-1133">Transmembrane helix</keyword>
<organism evidence="2 3">
    <name type="scientific">Luteipulveratus halotolerans</name>
    <dbReference type="NCBI Taxonomy" id="1631356"/>
    <lineage>
        <taxon>Bacteria</taxon>
        <taxon>Bacillati</taxon>
        <taxon>Actinomycetota</taxon>
        <taxon>Actinomycetes</taxon>
        <taxon>Micrococcales</taxon>
        <taxon>Dermacoccaceae</taxon>
        <taxon>Luteipulveratus</taxon>
    </lineage>
</organism>
<gene>
    <name evidence="2" type="ORF">VV01_19470</name>
</gene>
<accession>A0A0L6CLZ2</accession>
<evidence type="ECO:0000313" key="3">
    <source>
        <dbReference type="Proteomes" id="UP000037397"/>
    </source>
</evidence>
<protein>
    <submittedName>
        <fullName evidence="2">Uncharacterized protein</fullName>
    </submittedName>
</protein>
<dbReference type="RefSeq" id="WP_050671337.1">
    <property type="nucleotide sequence ID" value="NZ_LAIR01000002.1"/>
</dbReference>
<keyword evidence="1" id="KW-0812">Transmembrane</keyword>
<reference evidence="3" key="1">
    <citation type="submission" date="2015-03" db="EMBL/GenBank/DDBJ databases">
        <title>Luteipulveratus halotolerans sp. nov., a novel actinobacterium (Dermacoccaceae) from Sarawak, Malaysia.</title>
        <authorList>
            <person name="Juboi H."/>
            <person name="Basik A."/>
            <person name="Shamsul S.S."/>
            <person name="Arnold P."/>
            <person name="Schmitt E.K."/>
            <person name="Sanglier J.-J."/>
            <person name="Yeo T."/>
        </authorList>
    </citation>
    <scope>NUCLEOTIDE SEQUENCE [LARGE SCALE GENOMIC DNA]</scope>
    <source>
        <strain evidence="3">C296001</strain>
    </source>
</reference>
<feature type="transmembrane region" description="Helical" evidence="1">
    <location>
        <begin position="20"/>
        <end position="39"/>
    </location>
</feature>
<evidence type="ECO:0000256" key="1">
    <source>
        <dbReference type="SAM" id="Phobius"/>
    </source>
</evidence>
<name>A0A0L6CLZ2_9MICO</name>
<comment type="caution">
    <text evidence="2">The sequence shown here is derived from an EMBL/GenBank/DDBJ whole genome shotgun (WGS) entry which is preliminary data.</text>
</comment>
<keyword evidence="3" id="KW-1185">Reference proteome</keyword>
<sequence length="69" mass="7065">MYHNPLGPPAATGLGAGAGLFAFTPMGLVWVLLAAFAIAGSVGALMRIMPASVVEAPRAALRRPAHARR</sequence>
<dbReference type="Proteomes" id="UP000037397">
    <property type="component" value="Unassembled WGS sequence"/>
</dbReference>
<proteinExistence type="predicted"/>